<evidence type="ECO:0000256" key="1">
    <source>
        <dbReference type="ARBA" id="ARBA00004123"/>
    </source>
</evidence>
<comment type="subcellular location">
    <subcellularLocation>
        <location evidence="1">Nucleus</location>
    </subcellularLocation>
</comment>
<dbReference type="EMBL" id="KB446538">
    <property type="protein sequence ID" value="EME44852.1"/>
    <property type="molecule type" value="Genomic_DNA"/>
</dbReference>
<name>N1PN74_DOTSN</name>
<protein>
    <submittedName>
        <fullName evidence="7">Uncharacterized protein</fullName>
    </submittedName>
</protein>
<feature type="region of interest" description="Disordered" evidence="6">
    <location>
        <begin position="39"/>
        <end position="126"/>
    </location>
</feature>
<dbReference type="OMA" id="MWEKTHQ"/>
<proteinExistence type="predicted"/>
<dbReference type="eggNOG" id="ENOG502RZ7A">
    <property type="taxonomic scope" value="Eukaryota"/>
</dbReference>
<dbReference type="OrthoDB" id="412109at2759"/>
<accession>N1PN74</accession>
<dbReference type="InterPro" id="IPR038753">
    <property type="entry name" value="NFKBIL1"/>
</dbReference>
<dbReference type="AlphaFoldDB" id="N1PN74"/>
<evidence type="ECO:0000256" key="5">
    <source>
        <dbReference type="ARBA" id="ARBA00023242"/>
    </source>
</evidence>
<organism evidence="7 8">
    <name type="scientific">Dothistroma septosporum (strain NZE10 / CBS 128990)</name>
    <name type="common">Red band needle blight fungus</name>
    <name type="synonym">Mycosphaerella pini</name>
    <dbReference type="NCBI Taxonomy" id="675120"/>
    <lineage>
        <taxon>Eukaryota</taxon>
        <taxon>Fungi</taxon>
        <taxon>Dikarya</taxon>
        <taxon>Ascomycota</taxon>
        <taxon>Pezizomycotina</taxon>
        <taxon>Dothideomycetes</taxon>
        <taxon>Dothideomycetidae</taxon>
        <taxon>Mycosphaerellales</taxon>
        <taxon>Mycosphaerellaceae</taxon>
        <taxon>Dothistroma</taxon>
    </lineage>
</organism>
<keyword evidence="8" id="KW-1185">Reference proteome</keyword>
<keyword evidence="4" id="KW-0040">ANK repeat</keyword>
<feature type="region of interest" description="Disordered" evidence="6">
    <location>
        <begin position="234"/>
        <end position="272"/>
    </location>
</feature>
<evidence type="ECO:0000256" key="3">
    <source>
        <dbReference type="ARBA" id="ARBA00022737"/>
    </source>
</evidence>
<keyword evidence="3" id="KW-0677">Repeat</keyword>
<reference evidence="7 8" key="2">
    <citation type="journal article" date="2012" name="PLoS Pathog.">
        <title>Diverse lifestyles and strategies of plant pathogenesis encoded in the genomes of eighteen Dothideomycetes fungi.</title>
        <authorList>
            <person name="Ohm R.A."/>
            <person name="Feau N."/>
            <person name="Henrissat B."/>
            <person name="Schoch C.L."/>
            <person name="Horwitz B.A."/>
            <person name="Barry K.W."/>
            <person name="Condon B.J."/>
            <person name="Copeland A.C."/>
            <person name="Dhillon B."/>
            <person name="Glaser F."/>
            <person name="Hesse C.N."/>
            <person name="Kosti I."/>
            <person name="LaButti K."/>
            <person name="Lindquist E.A."/>
            <person name="Lucas S."/>
            <person name="Salamov A.A."/>
            <person name="Bradshaw R.E."/>
            <person name="Ciuffetti L."/>
            <person name="Hamelin R.C."/>
            <person name="Kema G.H.J."/>
            <person name="Lawrence C."/>
            <person name="Scott J.A."/>
            <person name="Spatafora J.W."/>
            <person name="Turgeon B.G."/>
            <person name="de Wit P.J.G.M."/>
            <person name="Zhong S."/>
            <person name="Goodwin S.B."/>
            <person name="Grigoriev I.V."/>
        </authorList>
    </citation>
    <scope>NUCLEOTIDE SEQUENCE [LARGE SCALE GENOMIC DNA]</scope>
    <source>
        <strain evidence="8">NZE10 / CBS 128990</strain>
    </source>
</reference>
<dbReference type="Proteomes" id="UP000016933">
    <property type="component" value="Unassembled WGS sequence"/>
</dbReference>
<dbReference type="PANTHER" id="PTHR15263:SF1">
    <property type="entry name" value="NF-KAPPA-B INHIBITOR-LIKE PROTEIN 1"/>
    <property type="match status" value="1"/>
</dbReference>
<feature type="region of interest" description="Disordered" evidence="6">
    <location>
        <begin position="194"/>
        <end position="218"/>
    </location>
</feature>
<feature type="region of interest" description="Disordered" evidence="6">
    <location>
        <begin position="1"/>
        <end position="22"/>
    </location>
</feature>
<keyword evidence="5" id="KW-0539">Nucleus</keyword>
<feature type="compositionally biased region" description="Basic and acidic residues" evidence="6">
    <location>
        <begin position="39"/>
        <end position="50"/>
    </location>
</feature>
<keyword evidence="2" id="KW-0597">Phosphoprotein</keyword>
<dbReference type="PANTHER" id="PTHR15263">
    <property type="entry name" value="I-KAPPA-B-LIKE PROTEIN IKBL"/>
    <property type="match status" value="1"/>
</dbReference>
<evidence type="ECO:0000256" key="2">
    <source>
        <dbReference type="ARBA" id="ARBA00022553"/>
    </source>
</evidence>
<reference evidence="8" key="1">
    <citation type="journal article" date="2012" name="PLoS Genet.">
        <title>The genomes of the fungal plant pathogens Cladosporium fulvum and Dothistroma septosporum reveal adaptation to different hosts and lifestyles but also signatures of common ancestry.</title>
        <authorList>
            <person name="de Wit P.J.G.M."/>
            <person name="van der Burgt A."/>
            <person name="Oekmen B."/>
            <person name="Stergiopoulos I."/>
            <person name="Abd-Elsalam K.A."/>
            <person name="Aerts A.L."/>
            <person name="Bahkali A.H."/>
            <person name="Beenen H.G."/>
            <person name="Chettri P."/>
            <person name="Cox M.P."/>
            <person name="Datema E."/>
            <person name="de Vries R.P."/>
            <person name="Dhillon B."/>
            <person name="Ganley A.R."/>
            <person name="Griffiths S.A."/>
            <person name="Guo Y."/>
            <person name="Hamelin R.C."/>
            <person name="Henrissat B."/>
            <person name="Kabir M.S."/>
            <person name="Jashni M.K."/>
            <person name="Kema G."/>
            <person name="Klaubauf S."/>
            <person name="Lapidus A."/>
            <person name="Levasseur A."/>
            <person name="Lindquist E."/>
            <person name="Mehrabi R."/>
            <person name="Ohm R.A."/>
            <person name="Owen T.J."/>
            <person name="Salamov A."/>
            <person name="Schwelm A."/>
            <person name="Schijlen E."/>
            <person name="Sun H."/>
            <person name="van den Burg H.A."/>
            <person name="van Ham R.C.H.J."/>
            <person name="Zhang S."/>
            <person name="Goodwin S.B."/>
            <person name="Grigoriev I.V."/>
            <person name="Collemare J."/>
            <person name="Bradshaw R.E."/>
        </authorList>
    </citation>
    <scope>NUCLEOTIDE SEQUENCE [LARGE SCALE GENOMIC DNA]</scope>
    <source>
        <strain evidence="8">NZE10 / CBS 128990</strain>
    </source>
</reference>
<dbReference type="GO" id="GO:0043124">
    <property type="term" value="P:negative regulation of canonical NF-kappaB signal transduction"/>
    <property type="evidence" value="ECO:0007669"/>
    <property type="project" value="InterPro"/>
</dbReference>
<feature type="compositionally biased region" description="Basic and acidic residues" evidence="6">
    <location>
        <begin position="59"/>
        <end position="78"/>
    </location>
</feature>
<evidence type="ECO:0000256" key="6">
    <source>
        <dbReference type="SAM" id="MobiDB-lite"/>
    </source>
</evidence>
<evidence type="ECO:0000313" key="7">
    <source>
        <dbReference type="EMBL" id="EME44852.1"/>
    </source>
</evidence>
<dbReference type="HOGENOM" id="CLU_043194_0_0_1"/>
<evidence type="ECO:0000313" key="8">
    <source>
        <dbReference type="Proteomes" id="UP000016933"/>
    </source>
</evidence>
<evidence type="ECO:0000256" key="4">
    <source>
        <dbReference type="ARBA" id="ARBA00023043"/>
    </source>
</evidence>
<sequence length="400" mass="46179">MPSIEESKRQVKAGLSSHKNDVDHDAILASLQDEIDIHNARAAADDDSAHHRSRHRSRKENDSETSTKFRFKHGEEMPRKRKHRSGDGDGRRHRKSRKDLPVSADDGAAAHPFPREPTNPEQHVWGDPNAAFRESLFDALADDEGAAYWESVYSQPIHVYPRPIIETPRGELEQMNDDEYAAFVQSKMWEKKNPHEVLEREQKAKARKEEEEERARRREEFIRRKERAAWERAQKAGAKRFAGRDSDDDEYEWVPDTEGKTNGASKRSISGREQEEYRQGWAHYTAAWDRLKVELLNAQDTTVKDDTKLKEPSNRIPWPVVQPKPVTMPNIEAFMRHLPSDTGGRTRLQSLKAERVRWHPDKVQQRFAGQVDDGTMKVVTGVFQVVDGMVEEERQRVGEA</sequence>
<feature type="compositionally biased region" description="Acidic residues" evidence="6">
    <location>
        <begin position="246"/>
        <end position="255"/>
    </location>
</feature>
<dbReference type="GO" id="GO:0005634">
    <property type="term" value="C:nucleus"/>
    <property type="evidence" value="ECO:0007669"/>
    <property type="project" value="UniProtKB-SubCell"/>
</dbReference>
<gene>
    <name evidence="7" type="ORF">DOTSEDRAFT_70792</name>
</gene>